<evidence type="ECO:0000313" key="7">
    <source>
        <dbReference type="RefSeq" id="XP_019630555.1"/>
    </source>
</evidence>
<evidence type="ECO:0000313" key="6">
    <source>
        <dbReference type="Proteomes" id="UP000515135"/>
    </source>
</evidence>
<dbReference type="OrthoDB" id="10267182at2759"/>
<proteinExistence type="inferred from homology"/>
<dbReference type="NCBIfam" id="TIGR01488">
    <property type="entry name" value="HAD-SF-IB"/>
    <property type="match status" value="2"/>
</dbReference>
<dbReference type="PANTHER" id="PTHR20889">
    <property type="entry name" value="PHOSPHATASE, ORPHAN 1, 2"/>
    <property type="match status" value="1"/>
</dbReference>
<evidence type="ECO:0000256" key="5">
    <source>
        <dbReference type="ARBA" id="ARBA00022842"/>
    </source>
</evidence>
<dbReference type="InterPro" id="IPR016965">
    <property type="entry name" value="Pase_PHOSPHO-typ"/>
</dbReference>
<comment type="cofactor">
    <cofactor evidence="1">
        <name>Mg(2+)</name>
        <dbReference type="ChEBI" id="CHEBI:18420"/>
    </cofactor>
</comment>
<keyword evidence="6" id="KW-1185">Reference proteome</keyword>
<keyword evidence="4" id="KW-0378">Hydrolase</keyword>
<evidence type="ECO:0000256" key="3">
    <source>
        <dbReference type="ARBA" id="ARBA00022723"/>
    </source>
</evidence>
<sequence>MAQEKKKVLAVFDFDHTIIDDNSDTWVLKLAPGGQAPDWLRQTYRNGHWTEYMENVFKYLHDNGTMSDEILDVMGKIPYTAKMQNVLKYIGSNSAKFDCIVISDSNTVFIETILKAGGVKHAVNNTFTNPAHFDKSNCLHVKPFHKHACKSCPVNMCKKTILLEYIGTQAQDGVVYDKVVYVGDGGNDLCPCKELSGSDIVMPRRGYRLMKKIEKLSKSSLRAKVVSWESGSEVDDRDRNMATDKKKVLAVFDFDRTIIDCNSDDWVAALCPGGEPPRELWDRYRQGFFMEAVQDLLKLLHDSGVSSQDILDVMTKAPYTDGMKDVLQFIGKNSDVFDCVVMSGTNELFLEAAFKADGVDREVIGKIYTNYGHIDDKGRMHVKSYHNRLCSCSVDICKGTLLPEYIKEQAQKGVTYTKVVFVGDGVNDFCPCKGLGPSDVVMPRKGYKLMEKIEETERSPGNKLKAKIIPWERGLDVLAVLEGFL</sequence>
<evidence type="ECO:0000256" key="1">
    <source>
        <dbReference type="ARBA" id="ARBA00001946"/>
    </source>
</evidence>
<protein>
    <submittedName>
        <fullName evidence="7">Uncharacterized protein LOC109474649</fullName>
    </submittedName>
</protein>
<dbReference type="GO" id="GO:0046872">
    <property type="term" value="F:metal ion binding"/>
    <property type="evidence" value="ECO:0007669"/>
    <property type="project" value="UniProtKB-KW"/>
</dbReference>
<dbReference type="PANTHER" id="PTHR20889:SF12">
    <property type="entry name" value="LP01149P"/>
    <property type="match status" value="1"/>
</dbReference>
<dbReference type="Proteomes" id="UP000515135">
    <property type="component" value="Unplaced"/>
</dbReference>
<keyword evidence="5" id="KW-0460">Magnesium</keyword>
<accession>A0A6P4YM54</accession>
<name>A0A6P4YM54_BRABE</name>
<reference evidence="7" key="1">
    <citation type="submission" date="2025-08" db="UniProtKB">
        <authorList>
            <consortium name="RefSeq"/>
        </authorList>
    </citation>
    <scope>IDENTIFICATION</scope>
    <source>
        <tissue evidence="7">Gonad</tissue>
    </source>
</reference>
<dbReference type="NCBIfam" id="TIGR01489">
    <property type="entry name" value="DKMTPPase-SF"/>
    <property type="match status" value="2"/>
</dbReference>
<dbReference type="InterPro" id="IPR023214">
    <property type="entry name" value="HAD_sf"/>
</dbReference>
<dbReference type="InterPro" id="IPR006384">
    <property type="entry name" value="HAD_hydro_PyrdxlP_Pase-like"/>
</dbReference>
<organism evidence="6 7">
    <name type="scientific">Branchiostoma belcheri</name>
    <name type="common">Amphioxus</name>
    <dbReference type="NCBI Taxonomy" id="7741"/>
    <lineage>
        <taxon>Eukaryota</taxon>
        <taxon>Metazoa</taxon>
        <taxon>Chordata</taxon>
        <taxon>Cephalochordata</taxon>
        <taxon>Leptocardii</taxon>
        <taxon>Amphioxiformes</taxon>
        <taxon>Branchiostomatidae</taxon>
        <taxon>Branchiostoma</taxon>
    </lineage>
</organism>
<dbReference type="Pfam" id="PF06888">
    <property type="entry name" value="Put_Phosphatase"/>
    <property type="match status" value="2"/>
</dbReference>
<dbReference type="SUPFAM" id="SSF56784">
    <property type="entry name" value="HAD-like"/>
    <property type="match status" value="2"/>
</dbReference>
<dbReference type="InterPro" id="IPR036412">
    <property type="entry name" value="HAD-like_sf"/>
</dbReference>
<evidence type="ECO:0000256" key="4">
    <source>
        <dbReference type="ARBA" id="ARBA00022801"/>
    </source>
</evidence>
<comment type="similarity">
    <text evidence="2">Belongs to the HAD-like hydrolase superfamily. PHOSPHO family.</text>
</comment>
<gene>
    <name evidence="7" type="primary">LOC109474649</name>
</gene>
<dbReference type="GeneID" id="109474649"/>
<dbReference type="GO" id="GO:0016791">
    <property type="term" value="F:phosphatase activity"/>
    <property type="evidence" value="ECO:0007669"/>
    <property type="project" value="InterPro"/>
</dbReference>
<dbReference type="KEGG" id="bbel:109474649"/>
<dbReference type="AlphaFoldDB" id="A0A6P4YM54"/>
<dbReference type="Gene3D" id="3.40.50.1000">
    <property type="entry name" value="HAD superfamily/HAD-like"/>
    <property type="match status" value="2"/>
</dbReference>
<dbReference type="RefSeq" id="XP_019630555.1">
    <property type="nucleotide sequence ID" value="XM_019774996.1"/>
</dbReference>
<keyword evidence="3" id="KW-0479">Metal-binding</keyword>
<evidence type="ECO:0000256" key="2">
    <source>
        <dbReference type="ARBA" id="ARBA00008541"/>
    </source>
</evidence>